<dbReference type="RefSeq" id="WP_107282140.1">
    <property type="nucleotide sequence ID" value="NZ_PYMC01000002.1"/>
</dbReference>
<keyword evidence="4" id="KW-1185">Reference proteome</keyword>
<dbReference type="EMBL" id="PYMC01000002">
    <property type="protein sequence ID" value="PSW06777.1"/>
    <property type="molecule type" value="Genomic_DNA"/>
</dbReference>
<keyword evidence="1" id="KW-0732">Signal</keyword>
<protein>
    <recommendedName>
        <fullName evidence="2">Chalcone isomerase domain-containing protein</fullName>
    </recommendedName>
</protein>
<comment type="caution">
    <text evidence="3">The sequence shown here is derived from an EMBL/GenBank/DDBJ whole genome shotgun (WGS) entry which is preliminary data.</text>
</comment>
<reference evidence="3 4" key="1">
    <citation type="submission" date="2018-03" db="EMBL/GenBank/DDBJ databases">
        <title>Whole genome sequencing of Histamine producing bacteria.</title>
        <authorList>
            <person name="Butler K."/>
        </authorList>
    </citation>
    <scope>NUCLEOTIDE SEQUENCE [LARGE SCALE GENOMIC DNA]</scope>
    <source>
        <strain evidence="3 4">DSM 16190</strain>
    </source>
</reference>
<feature type="signal peptide" evidence="1">
    <location>
        <begin position="1"/>
        <end position="33"/>
    </location>
</feature>
<dbReference type="Pfam" id="PF16036">
    <property type="entry name" value="Chalcone_3"/>
    <property type="match status" value="1"/>
</dbReference>
<dbReference type="AlphaFoldDB" id="A0A2T3N351"/>
<dbReference type="Proteomes" id="UP000240904">
    <property type="component" value="Unassembled WGS sequence"/>
</dbReference>
<sequence length="177" mass="20418">MISYQRMKKSRASTLLTALVSMILLLAVTSANAGSYWQIWKTVGRAELSWGFWVIYDSELRTPDGTYNLDQQEMALVIRYRRDIDKEDLLEATDKQWAHLGVDRSMRQQWLGQLSLIWPDVKKGDRLIFVLNEQGAAFYQDQRLLGAVESEEMAKAFLGIWLDPKTAYPEIRSQLIG</sequence>
<gene>
    <name evidence="3" type="ORF">C9I89_04430</name>
</gene>
<evidence type="ECO:0000313" key="3">
    <source>
        <dbReference type="EMBL" id="PSW06777.1"/>
    </source>
</evidence>
<evidence type="ECO:0000259" key="2">
    <source>
        <dbReference type="Pfam" id="PF16036"/>
    </source>
</evidence>
<accession>A0A2T3N351</accession>
<evidence type="ECO:0000313" key="4">
    <source>
        <dbReference type="Proteomes" id="UP000240904"/>
    </source>
</evidence>
<feature type="chain" id="PRO_5015668625" description="Chalcone isomerase domain-containing protein" evidence="1">
    <location>
        <begin position="34"/>
        <end position="177"/>
    </location>
</feature>
<proteinExistence type="predicted"/>
<evidence type="ECO:0000256" key="1">
    <source>
        <dbReference type="SAM" id="SignalP"/>
    </source>
</evidence>
<name>A0A2T3N351_9GAMM</name>
<dbReference type="InterPro" id="IPR016087">
    <property type="entry name" value="Chalcone_isomerase"/>
</dbReference>
<dbReference type="OrthoDB" id="8527419at2"/>
<feature type="domain" description="Chalcone isomerase" evidence="2">
    <location>
        <begin position="67"/>
        <end position="177"/>
    </location>
</feature>
<organism evidence="3 4">
    <name type="scientific">Photobacterium lipolyticum</name>
    <dbReference type="NCBI Taxonomy" id="266810"/>
    <lineage>
        <taxon>Bacteria</taxon>
        <taxon>Pseudomonadati</taxon>
        <taxon>Pseudomonadota</taxon>
        <taxon>Gammaproteobacteria</taxon>
        <taxon>Vibrionales</taxon>
        <taxon>Vibrionaceae</taxon>
        <taxon>Photobacterium</taxon>
    </lineage>
</organism>